<dbReference type="EMBL" id="QOZG01000002">
    <property type="protein sequence ID" value="RCS25107.1"/>
    <property type="molecule type" value="Genomic_DNA"/>
</dbReference>
<evidence type="ECO:0000313" key="2">
    <source>
        <dbReference type="EMBL" id="RCS25107.1"/>
    </source>
</evidence>
<organism evidence="2 3">
    <name type="scientific">Phyllobacterium salinisoli</name>
    <dbReference type="NCBI Taxonomy" id="1899321"/>
    <lineage>
        <taxon>Bacteria</taxon>
        <taxon>Pseudomonadati</taxon>
        <taxon>Pseudomonadota</taxon>
        <taxon>Alphaproteobacteria</taxon>
        <taxon>Hyphomicrobiales</taxon>
        <taxon>Phyllobacteriaceae</taxon>
        <taxon>Phyllobacterium</taxon>
    </lineage>
</organism>
<comment type="caution">
    <text evidence="2">The sequence shown here is derived from an EMBL/GenBank/DDBJ whole genome shotgun (WGS) entry which is preliminary data.</text>
</comment>
<feature type="domain" description="Spore protein YkvP/CgeB glycosyl transferase-like" evidence="1">
    <location>
        <begin position="212"/>
        <end position="362"/>
    </location>
</feature>
<name>A0A368K6V3_9HYPH</name>
<keyword evidence="2" id="KW-0808">Transferase</keyword>
<evidence type="ECO:0000313" key="3">
    <source>
        <dbReference type="Proteomes" id="UP000253420"/>
    </source>
</evidence>
<dbReference type="Gene3D" id="3.40.50.2000">
    <property type="entry name" value="Glycogen Phosphorylase B"/>
    <property type="match status" value="2"/>
</dbReference>
<dbReference type="RefSeq" id="WP_114439551.1">
    <property type="nucleotide sequence ID" value="NZ_QOZG01000002.1"/>
</dbReference>
<evidence type="ECO:0000259" key="1">
    <source>
        <dbReference type="Pfam" id="PF13524"/>
    </source>
</evidence>
<dbReference type="AlphaFoldDB" id="A0A368K6V3"/>
<dbReference type="InterPro" id="IPR055259">
    <property type="entry name" value="YkvP/CgeB_Glyco_trans-like"/>
</dbReference>
<proteinExistence type="predicted"/>
<dbReference type="SUPFAM" id="SSF53756">
    <property type="entry name" value="UDP-Glycosyltransferase/glycogen phosphorylase"/>
    <property type="match status" value="1"/>
</dbReference>
<keyword evidence="3" id="KW-1185">Reference proteome</keyword>
<dbReference type="Proteomes" id="UP000253420">
    <property type="component" value="Unassembled WGS sequence"/>
</dbReference>
<gene>
    <name evidence="2" type="ORF">DUT91_06685</name>
</gene>
<protein>
    <submittedName>
        <fullName evidence="2">Glycosyltransferase</fullName>
    </submittedName>
</protein>
<sequence length="391" mass="43812">MRFIFYTHSLVSDWNHGNAHFLRGVMRELLARGHKAVALEPENGWSRVNMMRDQGAVALDRFSREFPELTSFTYGPTFPHEEVLAGADVVVVHEWTDPALVRRIGRIRADGAAFTLLFHDTHHRAASATTEIADLDLDDYDGVLAFGETLRERYLRAGWGRQVFTWHEAADTRLFKPRREAGQDGDVARDAPRDVVWVGNWGDGERTAEIEAFLTGPVRRLGLNGTVHGVRYPEDARARLAAAGLDYRGWIANADVPEVFARHRLTVHIPRRPYTEALPGIPTIRMFEALACGIPLISAPWADSEGLFREGRDFLFARDGEEMGSLMRDVIADRDLAAALSAAGLETIRSRHTCAHRVDELFTVLDRLGTPKTRGKIADTLSALLLQEELK</sequence>
<dbReference type="GO" id="GO:0016740">
    <property type="term" value="F:transferase activity"/>
    <property type="evidence" value="ECO:0007669"/>
    <property type="project" value="UniProtKB-KW"/>
</dbReference>
<reference evidence="2 3" key="1">
    <citation type="submission" date="2018-07" db="EMBL/GenBank/DDBJ databases">
        <title>The draft genome of Phyllobacterium salinisoli.</title>
        <authorList>
            <person name="Liu L."/>
            <person name="Li L."/>
            <person name="Zhang X."/>
            <person name="Liang L."/>
        </authorList>
    </citation>
    <scope>NUCLEOTIDE SEQUENCE [LARGE SCALE GENOMIC DNA]</scope>
    <source>
        <strain evidence="2 3">LLAN61</strain>
    </source>
</reference>
<dbReference type="Pfam" id="PF13524">
    <property type="entry name" value="Glyco_trans_1_2"/>
    <property type="match status" value="1"/>
</dbReference>
<dbReference type="OrthoDB" id="9813806at2"/>
<accession>A0A368K6V3</accession>